<sequence length="124" mass="14138">MHRARYNTTLNQHFEAWGYSDCLNKIAWNANTLRNFADAYIKVAQEQHGSQPIPERLPSEKEVSELIDVTIWMKSQLENVRDIVQHSLAEKARDSSRNSGPSYDGDDDITIARHRQDAVTAAIV</sequence>
<proteinExistence type="predicted"/>
<evidence type="ECO:0000313" key="1">
    <source>
        <dbReference type="EMBL" id="KAJ2987036.1"/>
    </source>
</evidence>
<dbReference type="EMBL" id="JAPDGR010000855">
    <property type="protein sequence ID" value="KAJ2987036.1"/>
    <property type="molecule type" value="Genomic_DNA"/>
</dbReference>
<keyword evidence="2" id="KW-1185">Reference proteome</keyword>
<name>A0ACC1P7F0_9PEZI</name>
<protein>
    <submittedName>
        <fullName evidence="1">Uncharacterized protein</fullName>
    </submittedName>
</protein>
<reference evidence="1" key="1">
    <citation type="submission" date="2022-10" db="EMBL/GenBank/DDBJ databases">
        <title>Genome Sequence of Xylaria curta.</title>
        <authorList>
            <person name="Buettner E."/>
        </authorList>
    </citation>
    <scope>NUCLEOTIDE SEQUENCE</scope>
    <source>
        <strain evidence="1">Babe10</strain>
    </source>
</reference>
<organism evidence="1 2">
    <name type="scientific">Xylaria curta</name>
    <dbReference type="NCBI Taxonomy" id="42375"/>
    <lineage>
        <taxon>Eukaryota</taxon>
        <taxon>Fungi</taxon>
        <taxon>Dikarya</taxon>
        <taxon>Ascomycota</taxon>
        <taxon>Pezizomycotina</taxon>
        <taxon>Sordariomycetes</taxon>
        <taxon>Xylariomycetidae</taxon>
        <taxon>Xylariales</taxon>
        <taxon>Xylariaceae</taxon>
        <taxon>Xylaria</taxon>
    </lineage>
</organism>
<accession>A0ACC1P7F0</accession>
<comment type="caution">
    <text evidence="1">The sequence shown here is derived from an EMBL/GenBank/DDBJ whole genome shotgun (WGS) entry which is preliminary data.</text>
</comment>
<evidence type="ECO:0000313" key="2">
    <source>
        <dbReference type="Proteomes" id="UP001143856"/>
    </source>
</evidence>
<dbReference type="Proteomes" id="UP001143856">
    <property type="component" value="Unassembled WGS sequence"/>
</dbReference>
<gene>
    <name evidence="1" type="ORF">NUW58_g4726</name>
</gene>